<dbReference type="InterPro" id="IPR001647">
    <property type="entry name" value="HTH_TetR"/>
</dbReference>
<dbReference type="AlphaFoldDB" id="A0A317PN46"/>
<dbReference type="Gene3D" id="1.10.357.10">
    <property type="entry name" value="Tetracycline Repressor, domain 2"/>
    <property type="match status" value="1"/>
</dbReference>
<keyword evidence="7" id="KW-1185">Reference proteome</keyword>
<dbReference type="InterPro" id="IPR036271">
    <property type="entry name" value="Tet_transcr_reg_TetR-rel_C_sf"/>
</dbReference>
<evidence type="ECO:0000313" key="7">
    <source>
        <dbReference type="Proteomes" id="UP000246352"/>
    </source>
</evidence>
<dbReference type="EMBL" id="QGTR01000002">
    <property type="protein sequence ID" value="PWW01671.1"/>
    <property type="molecule type" value="Genomic_DNA"/>
</dbReference>
<dbReference type="Pfam" id="PF00440">
    <property type="entry name" value="TetR_N"/>
    <property type="match status" value="1"/>
</dbReference>
<keyword evidence="2 4" id="KW-0238">DNA-binding</keyword>
<dbReference type="InterPro" id="IPR015292">
    <property type="entry name" value="Tscrpt_reg_YbiH_C"/>
</dbReference>
<dbReference type="PRINTS" id="PR00455">
    <property type="entry name" value="HTHTETR"/>
</dbReference>
<dbReference type="Gene3D" id="1.10.10.60">
    <property type="entry name" value="Homeodomain-like"/>
    <property type="match status" value="1"/>
</dbReference>
<dbReference type="InterPro" id="IPR009057">
    <property type="entry name" value="Homeodomain-like_sf"/>
</dbReference>
<dbReference type="SUPFAM" id="SSF46689">
    <property type="entry name" value="Homeodomain-like"/>
    <property type="match status" value="1"/>
</dbReference>
<feature type="domain" description="HTH tetR-type" evidence="5">
    <location>
        <begin position="14"/>
        <end position="74"/>
    </location>
</feature>
<dbReference type="GO" id="GO:0003700">
    <property type="term" value="F:DNA-binding transcription factor activity"/>
    <property type="evidence" value="ECO:0007669"/>
    <property type="project" value="TreeGrafter"/>
</dbReference>
<reference evidence="6 7" key="1">
    <citation type="submission" date="2018-05" db="EMBL/GenBank/DDBJ databases">
        <title>Genomic Encyclopedia of Type Strains, Phase IV (KMG-IV): sequencing the most valuable type-strain genomes for metagenomic binning, comparative biology and taxonomic classification.</title>
        <authorList>
            <person name="Goeker M."/>
        </authorList>
    </citation>
    <scope>NUCLEOTIDE SEQUENCE [LARGE SCALE GENOMIC DNA]</scope>
    <source>
        <strain evidence="6 7">DSM 16791</strain>
    </source>
</reference>
<dbReference type="Proteomes" id="UP000246352">
    <property type="component" value="Unassembled WGS sequence"/>
</dbReference>
<keyword evidence="3" id="KW-0804">Transcription</keyword>
<comment type="caution">
    <text evidence="6">The sequence shown here is derived from an EMBL/GenBank/DDBJ whole genome shotgun (WGS) entry which is preliminary data.</text>
</comment>
<gene>
    <name evidence="6" type="ORF">DFR52_102334</name>
</gene>
<evidence type="ECO:0000256" key="3">
    <source>
        <dbReference type="ARBA" id="ARBA00023163"/>
    </source>
</evidence>
<evidence type="ECO:0000256" key="4">
    <source>
        <dbReference type="PROSITE-ProRule" id="PRU00335"/>
    </source>
</evidence>
<dbReference type="SUPFAM" id="SSF48498">
    <property type="entry name" value="Tetracyclin repressor-like, C-terminal domain"/>
    <property type="match status" value="1"/>
</dbReference>
<evidence type="ECO:0000256" key="1">
    <source>
        <dbReference type="ARBA" id="ARBA00023015"/>
    </source>
</evidence>
<dbReference type="OrthoDB" id="2356263at2"/>
<dbReference type="RefSeq" id="WP_146215560.1">
    <property type="nucleotide sequence ID" value="NZ_QGTR01000002.1"/>
</dbReference>
<organism evidence="6 7">
    <name type="scientific">Hoeflea marina</name>
    <dbReference type="NCBI Taxonomy" id="274592"/>
    <lineage>
        <taxon>Bacteria</taxon>
        <taxon>Pseudomonadati</taxon>
        <taxon>Pseudomonadota</taxon>
        <taxon>Alphaproteobacteria</taxon>
        <taxon>Hyphomicrobiales</taxon>
        <taxon>Rhizobiaceae</taxon>
        <taxon>Hoeflea</taxon>
    </lineage>
</organism>
<accession>A0A317PN46</accession>
<dbReference type="InterPro" id="IPR050109">
    <property type="entry name" value="HTH-type_TetR-like_transc_reg"/>
</dbReference>
<evidence type="ECO:0000259" key="5">
    <source>
        <dbReference type="PROSITE" id="PS50977"/>
    </source>
</evidence>
<proteinExistence type="predicted"/>
<sequence>MPARSTGQPAGAGEQTRMALVAAAIGLFGAKGFEATSTREIAAKAGANIASIAYHFGGKDGLRLACAEMVVARIRGVVGEVILSSDPGDDPRVAAAMIEAAAMGMADFLLARSEARDIAAFMVREVSAPGVVLDRIYADLIYPVHSKLCQLLGLATGQDPEGDLIRLGAFSIAGQIVYFRIGHALVAKRMQWQSVGSDEIGRIKAVILSNIRTFIAANARVMP</sequence>
<feature type="DNA-binding region" description="H-T-H motif" evidence="4">
    <location>
        <begin position="37"/>
        <end position="56"/>
    </location>
</feature>
<keyword evidence="1" id="KW-0805">Transcription regulation</keyword>
<dbReference type="PANTHER" id="PTHR30055:SF234">
    <property type="entry name" value="HTH-TYPE TRANSCRIPTIONAL REGULATOR BETI"/>
    <property type="match status" value="1"/>
</dbReference>
<evidence type="ECO:0000313" key="6">
    <source>
        <dbReference type="EMBL" id="PWW01671.1"/>
    </source>
</evidence>
<evidence type="ECO:0000256" key="2">
    <source>
        <dbReference type="ARBA" id="ARBA00023125"/>
    </source>
</evidence>
<dbReference type="GO" id="GO:0000976">
    <property type="term" value="F:transcription cis-regulatory region binding"/>
    <property type="evidence" value="ECO:0007669"/>
    <property type="project" value="TreeGrafter"/>
</dbReference>
<name>A0A317PN46_9HYPH</name>
<dbReference type="Pfam" id="PF09209">
    <property type="entry name" value="CecR_C"/>
    <property type="match status" value="1"/>
</dbReference>
<protein>
    <submittedName>
        <fullName evidence="6">TetR family transcriptional regulator</fullName>
    </submittedName>
</protein>
<dbReference type="PANTHER" id="PTHR30055">
    <property type="entry name" value="HTH-TYPE TRANSCRIPTIONAL REGULATOR RUTR"/>
    <property type="match status" value="1"/>
</dbReference>
<dbReference type="PROSITE" id="PS50977">
    <property type="entry name" value="HTH_TETR_2"/>
    <property type="match status" value="1"/>
</dbReference>